<keyword evidence="6 7" id="KW-0234">DNA repair</keyword>
<proteinExistence type="inferred from homology"/>
<evidence type="ECO:0000256" key="5">
    <source>
        <dbReference type="ARBA" id="ARBA00023172"/>
    </source>
</evidence>
<dbReference type="Pfam" id="PF13662">
    <property type="entry name" value="Toprim_4"/>
    <property type="match status" value="1"/>
</dbReference>
<dbReference type="PROSITE" id="PS50880">
    <property type="entry name" value="TOPRIM"/>
    <property type="match status" value="1"/>
</dbReference>
<dbReference type="PROSITE" id="PS01300">
    <property type="entry name" value="RECR"/>
    <property type="match status" value="1"/>
</dbReference>
<dbReference type="SUPFAM" id="SSF111304">
    <property type="entry name" value="Recombination protein RecR"/>
    <property type="match status" value="1"/>
</dbReference>
<gene>
    <name evidence="7 9" type="primary">recR</name>
    <name evidence="9" type="ORF">NE663_08380</name>
</gene>
<dbReference type="NCBIfam" id="TIGR00615">
    <property type="entry name" value="recR"/>
    <property type="match status" value="1"/>
</dbReference>
<evidence type="ECO:0000256" key="6">
    <source>
        <dbReference type="ARBA" id="ARBA00023204"/>
    </source>
</evidence>
<comment type="similarity">
    <text evidence="7">Belongs to the RecR family.</text>
</comment>
<dbReference type="InterPro" id="IPR034137">
    <property type="entry name" value="TOPRIM_RecR"/>
</dbReference>
<dbReference type="Pfam" id="PF21175">
    <property type="entry name" value="RecR_C"/>
    <property type="match status" value="1"/>
</dbReference>
<keyword evidence="4 7" id="KW-0862">Zinc</keyword>
<dbReference type="Pfam" id="PF02132">
    <property type="entry name" value="RecR_ZnF"/>
    <property type="match status" value="1"/>
</dbReference>
<dbReference type="PANTHER" id="PTHR30446">
    <property type="entry name" value="RECOMBINATION PROTEIN RECR"/>
    <property type="match status" value="1"/>
</dbReference>
<dbReference type="HAMAP" id="MF_00017">
    <property type="entry name" value="RecR"/>
    <property type="match status" value="1"/>
</dbReference>
<evidence type="ECO:0000256" key="3">
    <source>
        <dbReference type="ARBA" id="ARBA00022771"/>
    </source>
</evidence>
<evidence type="ECO:0000256" key="2">
    <source>
        <dbReference type="ARBA" id="ARBA00022763"/>
    </source>
</evidence>
<dbReference type="InterPro" id="IPR000093">
    <property type="entry name" value="DNA_Rcmb_RecR"/>
</dbReference>
<comment type="function">
    <text evidence="7">May play a role in DNA repair. It seems to be involved in an RecBC-independent recombinational process of DNA repair. It may act with RecF and RecO.</text>
</comment>
<accession>A0ABT1SMA1</accession>
<keyword evidence="10" id="KW-1185">Reference proteome</keyword>
<keyword evidence="2 7" id="KW-0227">DNA damage</keyword>
<feature type="zinc finger region" description="C4-type" evidence="7">
    <location>
        <begin position="56"/>
        <end position="71"/>
    </location>
</feature>
<dbReference type="Pfam" id="PF21176">
    <property type="entry name" value="RecR_HhH"/>
    <property type="match status" value="1"/>
</dbReference>
<dbReference type="InterPro" id="IPR015967">
    <property type="entry name" value="Rcmb_RecR_Znf"/>
</dbReference>
<evidence type="ECO:0000256" key="4">
    <source>
        <dbReference type="ARBA" id="ARBA00022833"/>
    </source>
</evidence>
<dbReference type="PANTHER" id="PTHR30446:SF0">
    <property type="entry name" value="RECOMBINATION PROTEIN RECR"/>
    <property type="match status" value="1"/>
</dbReference>
<reference evidence="9 10" key="1">
    <citation type="submission" date="2022-06" db="EMBL/GenBank/DDBJ databases">
        <title>Isolation of gut microbiota from human fecal samples.</title>
        <authorList>
            <person name="Pamer E.G."/>
            <person name="Barat B."/>
            <person name="Waligurski E."/>
            <person name="Medina S."/>
            <person name="Paddock L."/>
            <person name="Mostad J."/>
        </authorList>
    </citation>
    <scope>NUCLEOTIDE SEQUENCE [LARGE SCALE GENOMIC DNA]</scope>
    <source>
        <strain evidence="9 10">DFI.6.1</strain>
    </source>
</reference>
<feature type="domain" description="Toprim" evidence="8">
    <location>
        <begin position="79"/>
        <end position="174"/>
    </location>
</feature>
<sequence>MYPKQFELLIESFRKLSGVGAKTAERYAFEVLNWEDETWKQFVDAIQNTKTKLHQCERCGNISEETLCEICKDNTRDQHVICVVQEVRDIAAIEKINEYQGQYHVLNGVINTSKGILPDDLNIASLVERVKQQEVKEVIIAMNPTIEGETTALYLGKLLSEYPLKVTRLAHGLPIGSHIDYADELTLLKALENRTEL</sequence>
<dbReference type="Gene3D" id="3.40.1360.10">
    <property type="match status" value="1"/>
</dbReference>
<dbReference type="Gene3D" id="6.10.250.240">
    <property type="match status" value="1"/>
</dbReference>
<dbReference type="RefSeq" id="WP_102268541.1">
    <property type="nucleotide sequence ID" value="NZ_CALVCM010000073.1"/>
</dbReference>
<dbReference type="SMART" id="SM00493">
    <property type="entry name" value="TOPRIM"/>
    <property type="match status" value="1"/>
</dbReference>
<dbReference type="Gene3D" id="1.10.8.420">
    <property type="entry name" value="RecR Domain 1"/>
    <property type="match status" value="1"/>
</dbReference>
<keyword evidence="5 7" id="KW-0233">DNA recombination</keyword>
<dbReference type="InterPro" id="IPR023627">
    <property type="entry name" value="Rcmb_RecR"/>
</dbReference>
<evidence type="ECO:0000313" key="10">
    <source>
        <dbReference type="Proteomes" id="UP001524435"/>
    </source>
</evidence>
<organism evidence="9 10">
    <name type="scientific">Massilicoli timonensis</name>
    <dbReference type="NCBI Taxonomy" id="2015901"/>
    <lineage>
        <taxon>Bacteria</taxon>
        <taxon>Bacillati</taxon>
        <taxon>Bacillota</taxon>
        <taxon>Erysipelotrichia</taxon>
        <taxon>Erysipelotrichales</taxon>
        <taxon>Erysipelotrichaceae</taxon>
        <taxon>Massilicoli</taxon>
    </lineage>
</organism>
<evidence type="ECO:0000313" key="9">
    <source>
        <dbReference type="EMBL" id="MCQ5122272.1"/>
    </source>
</evidence>
<evidence type="ECO:0000256" key="1">
    <source>
        <dbReference type="ARBA" id="ARBA00022723"/>
    </source>
</evidence>
<evidence type="ECO:0000256" key="7">
    <source>
        <dbReference type="HAMAP-Rule" id="MF_00017"/>
    </source>
</evidence>
<comment type="caution">
    <text evidence="9">The sequence shown here is derived from an EMBL/GenBank/DDBJ whole genome shotgun (WGS) entry which is preliminary data.</text>
</comment>
<name>A0ABT1SMA1_9FIRM</name>
<dbReference type="CDD" id="cd01025">
    <property type="entry name" value="TOPRIM_recR"/>
    <property type="match status" value="1"/>
</dbReference>
<keyword evidence="1 7" id="KW-0479">Metal-binding</keyword>
<dbReference type="InterPro" id="IPR006171">
    <property type="entry name" value="TOPRIM_dom"/>
</dbReference>
<keyword evidence="3 7" id="KW-0863">Zinc-finger</keyword>
<evidence type="ECO:0000259" key="8">
    <source>
        <dbReference type="PROSITE" id="PS50880"/>
    </source>
</evidence>
<dbReference type="EMBL" id="JANGCH010000012">
    <property type="protein sequence ID" value="MCQ5122272.1"/>
    <property type="molecule type" value="Genomic_DNA"/>
</dbReference>
<dbReference type="Proteomes" id="UP001524435">
    <property type="component" value="Unassembled WGS sequence"/>
</dbReference>
<protein>
    <recommendedName>
        <fullName evidence="7">Recombination protein RecR</fullName>
    </recommendedName>
</protein>